<comment type="catalytic activity">
    <reaction evidence="7 8">
        <text>CMP + ATP = CDP + ADP</text>
        <dbReference type="Rhea" id="RHEA:11600"/>
        <dbReference type="ChEBI" id="CHEBI:30616"/>
        <dbReference type="ChEBI" id="CHEBI:58069"/>
        <dbReference type="ChEBI" id="CHEBI:60377"/>
        <dbReference type="ChEBI" id="CHEBI:456216"/>
        <dbReference type="EC" id="2.7.4.25"/>
    </reaction>
</comment>
<protein>
    <recommendedName>
        <fullName evidence="8">Cytidylate kinase</fullName>
        <shortName evidence="8">CK</shortName>
        <ecNumber evidence="8">2.7.4.25</ecNumber>
    </recommendedName>
    <alternativeName>
        <fullName evidence="8">Cytidine monophosphate kinase</fullName>
        <shortName evidence="8">CMP kinase</shortName>
    </alternativeName>
</protein>
<dbReference type="STRING" id="83401.SAMN05421742_104213"/>
<dbReference type="EC" id="2.7.4.25" evidence="8"/>
<keyword evidence="3 8" id="KW-0547">Nucleotide-binding</keyword>
<dbReference type="Gene3D" id="3.40.50.300">
    <property type="entry name" value="P-loop containing nucleotide triphosphate hydrolases"/>
    <property type="match status" value="1"/>
</dbReference>
<gene>
    <name evidence="8" type="primary">cmk</name>
    <name evidence="10" type="ORF">SAMN05421742_104213</name>
</gene>
<dbReference type="Pfam" id="PF02224">
    <property type="entry name" value="Cytidylate_kin"/>
    <property type="match status" value="1"/>
</dbReference>
<comment type="subcellular location">
    <subcellularLocation>
        <location evidence="8">Cytoplasm</location>
    </subcellularLocation>
</comment>
<comment type="catalytic activity">
    <reaction evidence="6 8">
        <text>dCMP + ATP = dCDP + ADP</text>
        <dbReference type="Rhea" id="RHEA:25094"/>
        <dbReference type="ChEBI" id="CHEBI:30616"/>
        <dbReference type="ChEBI" id="CHEBI:57566"/>
        <dbReference type="ChEBI" id="CHEBI:58593"/>
        <dbReference type="ChEBI" id="CHEBI:456216"/>
        <dbReference type="EC" id="2.7.4.25"/>
    </reaction>
</comment>
<keyword evidence="8" id="KW-0963">Cytoplasm</keyword>
<comment type="similarity">
    <text evidence="1 8">Belongs to the cytidylate kinase family. Type 1 subfamily.</text>
</comment>
<dbReference type="InterPro" id="IPR011994">
    <property type="entry name" value="Cytidylate_kinase_dom"/>
</dbReference>
<dbReference type="RefSeq" id="WP_092618054.1">
    <property type="nucleotide sequence ID" value="NZ_FNCV01000004.1"/>
</dbReference>
<feature type="binding site" evidence="8">
    <location>
        <begin position="7"/>
        <end position="15"/>
    </location>
    <ligand>
        <name>ATP</name>
        <dbReference type="ChEBI" id="CHEBI:30616"/>
    </ligand>
</feature>
<evidence type="ECO:0000313" key="10">
    <source>
        <dbReference type="EMBL" id="SDH11964.1"/>
    </source>
</evidence>
<organism evidence="10 11">
    <name type="scientific">Roseospirillum parvum</name>
    <dbReference type="NCBI Taxonomy" id="83401"/>
    <lineage>
        <taxon>Bacteria</taxon>
        <taxon>Pseudomonadati</taxon>
        <taxon>Pseudomonadota</taxon>
        <taxon>Alphaproteobacteria</taxon>
        <taxon>Rhodospirillales</taxon>
        <taxon>Rhodospirillaceae</taxon>
        <taxon>Roseospirillum</taxon>
    </lineage>
</organism>
<evidence type="ECO:0000256" key="5">
    <source>
        <dbReference type="ARBA" id="ARBA00022840"/>
    </source>
</evidence>
<dbReference type="OrthoDB" id="9807434at2"/>
<keyword evidence="4 8" id="KW-0418">Kinase</keyword>
<evidence type="ECO:0000256" key="3">
    <source>
        <dbReference type="ARBA" id="ARBA00022741"/>
    </source>
</evidence>
<dbReference type="HAMAP" id="MF_00238">
    <property type="entry name" value="Cytidyl_kinase_type1"/>
    <property type="match status" value="1"/>
</dbReference>
<name>A0A1G7ZTG2_9PROT</name>
<feature type="domain" description="Cytidylate kinase" evidence="9">
    <location>
        <begin position="3"/>
        <end position="205"/>
    </location>
</feature>
<evidence type="ECO:0000256" key="4">
    <source>
        <dbReference type="ARBA" id="ARBA00022777"/>
    </source>
</evidence>
<evidence type="ECO:0000256" key="2">
    <source>
        <dbReference type="ARBA" id="ARBA00022679"/>
    </source>
</evidence>
<accession>A0A1G7ZTG2</accession>
<dbReference type="InterPro" id="IPR027417">
    <property type="entry name" value="P-loop_NTPase"/>
</dbReference>
<dbReference type="AlphaFoldDB" id="A0A1G7ZTG2"/>
<evidence type="ECO:0000313" key="11">
    <source>
        <dbReference type="Proteomes" id="UP000217076"/>
    </source>
</evidence>
<sequence length="218" mass="22567">MIIAIDGPAAAGKGTLGRALAARFELAYLDTGRLYRATGLAVLNSGGDPTDPKAAEAAARALDPATLGDPDLRREAAGVAASQVAAQPAVRAALLDFQRHFAHHPPDGAKGAVLDGRDIGTVVCPDAPIKLFVTASVEARARRRFKELLDSGQEVVESTILADLKARDARDAERDTAPMKPAEDALVIDTTELGADEVLARVVSHVLAARPPAGGAEA</sequence>
<proteinExistence type="inferred from homology"/>
<dbReference type="GO" id="GO:0005737">
    <property type="term" value="C:cytoplasm"/>
    <property type="evidence" value="ECO:0007669"/>
    <property type="project" value="UniProtKB-SubCell"/>
</dbReference>
<keyword evidence="5 8" id="KW-0067">ATP-binding</keyword>
<dbReference type="GO" id="GO:0006220">
    <property type="term" value="P:pyrimidine nucleotide metabolic process"/>
    <property type="evidence" value="ECO:0007669"/>
    <property type="project" value="UniProtKB-UniRule"/>
</dbReference>
<evidence type="ECO:0000256" key="1">
    <source>
        <dbReference type="ARBA" id="ARBA00009427"/>
    </source>
</evidence>
<dbReference type="EMBL" id="FNCV01000004">
    <property type="protein sequence ID" value="SDH11964.1"/>
    <property type="molecule type" value="Genomic_DNA"/>
</dbReference>
<evidence type="ECO:0000256" key="6">
    <source>
        <dbReference type="ARBA" id="ARBA00047615"/>
    </source>
</evidence>
<dbReference type="SUPFAM" id="SSF52540">
    <property type="entry name" value="P-loop containing nucleoside triphosphate hydrolases"/>
    <property type="match status" value="1"/>
</dbReference>
<dbReference type="Proteomes" id="UP000217076">
    <property type="component" value="Unassembled WGS sequence"/>
</dbReference>
<dbReference type="GO" id="GO:0005524">
    <property type="term" value="F:ATP binding"/>
    <property type="evidence" value="ECO:0007669"/>
    <property type="project" value="UniProtKB-UniRule"/>
</dbReference>
<dbReference type="CDD" id="cd02020">
    <property type="entry name" value="CMPK"/>
    <property type="match status" value="1"/>
</dbReference>
<reference evidence="11" key="1">
    <citation type="submission" date="2016-10" db="EMBL/GenBank/DDBJ databases">
        <authorList>
            <person name="Varghese N."/>
            <person name="Submissions S."/>
        </authorList>
    </citation>
    <scope>NUCLEOTIDE SEQUENCE [LARGE SCALE GENOMIC DNA]</scope>
    <source>
        <strain evidence="11">930I</strain>
    </source>
</reference>
<evidence type="ECO:0000259" key="9">
    <source>
        <dbReference type="Pfam" id="PF02224"/>
    </source>
</evidence>
<keyword evidence="2 8" id="KW-0808">Transferase</keyword>
<dbReference type="GO" id="GO:0036431">
    <property type="term" value="F:dCMP kinase activity"/>
    <property type="evidence" value="ECO:0007669"/>
    <property type="project" value="InterPro"/>
</dbReference>
<evidence type="ECO:0000256" key="7">
    <source>
        <dbReference type="ARBA" id="ARBA00048478"/>
    </source>
</evidence>
<dbReference type="GO" id="GO:0036430">
    <property type="term" value="F:CMP kinase activity"/>
    <property type="evidence" value="ECO:0007669"/>
    <property type="project" value="RHEA"/>
</dbReference>
<keyword evidence="11" id="KW-1185">Reference proteome</keyword>
<evidence type="ECO:0000256" key="8">
    <source>
        <dbReference type="HAMAP-Rule" id="MF_00238"/>
    </source>
</evidence>
<dbReference type="InterPro" id="IPR003136">
    <property type="entry name" value="Cytidylate_kin"/>
</dbReference>